<dbReference type="AlphaFoldDB" id="A0A540N4X7"/>
<accession>A0A540N4X7</accession>
<dbReference type="Proteomes" id="UP000315295">
    <property type="component" value="Unassembled WGS sequence"/>
</dbReference>
<evidence type="ECO:0000313" key="2">
    <source>
        <dbReference type="EMBL" id="TQE06084.1"/>
    </source>
</evidence>
<reference evidence="2 3" key="1">
    <citation type="journal article" date="2019" name="G3 (Bethesda)">
        <title>Sequencing of a Wild Apple (Malus baccata) Genome Unravels the Differences Between Cultivated and Wild Apple Species Regarding Disease Resistance and Cold Tolerance.</title>
        <authorList>
            <person name="Chen X."/>
        </authorList>
    </citation>
    <scope>NUCLEOTIDE SEQUENCE [LARGE SCALE GENOMIC DNA]</scope>
    <source>
        <strain evidence="3">cv. Shandingzi</strain>
        <tissue evidence="2">Leaves</tissue>
    </source>
</reference>
<protein>
    <submittedName>
        <fullName evidence="2">Uncharacterized protein</fullName>
    </submittedName>
</protein>
<evidence type="ECO:0000256" key="1">
    <source>
        <dbReference type="SAM" id="MobiDB-lite"/>
    </source>
</evidence>
<keyword evidence="3" id="KW-1185">Reference proteome</keyword>
<sequence length="156" mass="18216">MPSSSKQQHHCTYVTLEQERYLLYQKYSPWIELGKACCKSMLVDKLQSASGMREQTKLDDLERQVKTLEDIVSSFKEPLVEATPIQTLARTTDQNSRMKRHCPTHKTSHKKPRKSQRPSGIQGLIKKKRLVLNDCTMENKNTWLNLRKRENSLQET</sequence>
<feature type="region of interest" description="Disordered" evidence="1">
    <location>
        <begin position="90"/>
        <end position="122"/>
    </location>
</feature>
<comment type="caution">
    <text evidence="2">The sequence shown here is derived from an EMBL/GenBank/DDBJ whole genome shotgun (WGS) entry which is preliminary data.</text>
</comment>
<feature type="compositionally biased region" description="Basic residues" evidence="1">
    <location>
        <begin position="97"/>
        <end position="116"/>
    </location>
</feature>
<gene>
    <name evidence="2" type="ORF">C1H46_008280</name>
</gene>
<name>A0A540N4X7_MALBA</name>
<evidence type="ECO:0000313" key="3">
    <source>
        <dbReference type="Proteomes" id="UP000315295"/>
    </source>
</evidence>
<proteinExistence type="predicted"/>
<organism evidence="2 3">
    <name type="scientific">Malus baccata</name>
    <name type="common">Siberian crab apple</name>
    <name type="synonym">Pyrus baccata</name>
    <dbReference type="NCBI Taxonomy" id="106549"/>
    <lineage>
        <taxon>Eukaryota</taxon>
        <taxon>Viridiplantae</taxon>
        <taxon>Streptophyta</taxon>
        <taxon>Embryophyta</taxon>
        <taxon>Tracheophyta</taxon>
        <taxon>Spermatophyta</taxon>
        <taxon>Magnoliopsida</taxon>
        <taxon>eudicotyledons</taxon>
        <taxon>Gunneridae</taxon>
        <taxon>Pentapetalae</taxon>
        <taxon>rosids</taxon>
        <taxon>fabids</taxon>
        <taxon>Rosales</taxon>
        <taxon>Rosaceae</taxon>
        <taxon>Amygdaloideae</taxon>
        <taxon>Maleae</taxon>
        <taxon>Malus</taxon>
    </lineage>
</organism>
<dbReference type="EMBL" id="VIEB01000110">
    <property type="protein sequence ID" value="TQE06084.1"/>
    <property type="molecule type" value="Genomic_DNA"/>
</dbReference>